<accession>K2J103</accession>
<keyword evidence="2" id="KW-1185">Reference proteome</keyword>
<proteinExistence type="predicted"/>
<dbReference type="Proteomes" id="UP000006755">
    <property type="component" value="Unassembled WGS sequence"/>
</dbReference>
<dbReference type="AlphaFoldDB" id="K2J103"/>
<sequence length="189" mass="20409">MNIPTRFGGFLLFKAPGYGLLINKLYSPKGHLMKRIAIIVAIAALSQGCSSPLSFRAQAPSLMSSQVATYRLNDVENMSREDLGTLTSSDCVNGLYGEHLSQVDSSGAIEKLKAEAYRRGANAVSPPVCRARFDTGSCQQELSCSAQAWHVEQLTGPNPVKDAPNNLDAMFNKPITKRFHLPHSATGGQ</sequence>
<protein>
    <recommendedName>
        <fullName evidence="3">Lipoprotein</fullName>
    </recommendedName>
</protein>
<gene>
    <name evidence="1" type="ORF">B3C1_16862</name>
</gene>
<comment type="caution">
    <text evidence="1">The sequence shown here is derived from an EMBL/GenBank/DDBJ whole genome shotgun (WGS) entry which is preliminary data.</text>
</comment>
<dbReference type="Gene3D" id="3.30.110.70">
    <property type="entry name" value="Hypothetical protein apc22750. Chain B"/>
    <property type="match status" value="1"/>
</dbReference>
<evidence type="ECO:0008006" key="3">
    <source>
        <dbReference type="Google" id="ProtNLM"/>
    </source>
</evidence>
<organism evidence="1 2">
    <name type="scientific">Gallaecimonas xiamenensis 3-C-1</name>
    <dbReference type="NCBI Taxonomy" id="745411"/>
    <lineage>
        <taxon>Bacteria</taxon>
        <taxon>Pseudomonadati</taxon>
        <taxon>Pseudomonadota</taxon>
        <taxon>Gammaproteobacteria</taxon>
        <taxon>Enterobacterales</taxon>
        <taxon>Gallaecimonadaceae</taxon>
        <taxon>Gallaecimonas</taxon>
    </lineage>
</organism>
<dbReference type="STRING" id="745411.B3C1_16862"/>
<name>K2J103_9GAMM</name>
<evidence type="ECO:0000313" key="1">
    <source>
        <dbReference type="EMBL" id="EKE68502.1"/>
    </source>
</evidence>
<reference evidence="1 2" key="1">
    <citation type="journal article" date="2012" name="J. Bacteriol.">
        <title>Genome Sequence of Gallaecimonas xiamenensis Type Strain 3-C-1.</title>
        <authorList>
            <person name="Lai Q."/>
            <person name="Wang L."/>
            <person name="Wang W."/>
            <person name="Shao Z."/>
        </authorList>
    </citation>
    <scope>NUCLEOTIDE SEQUENCE [LARGE SCALE GENOMIC DNA]</scope>
    <source>
        <strain evidence="1 2">3-C-1</strain>
    </source>
</reference>
<dbReference type="EMBL" id="AMRI01000030">
    <property type="protein sequence ID" value="EKE68502.1"/>
    <property type="molecule type" value="Genomic_DNA"/>
</dbReference>
<evidence type="ECO:0000313" key="2">
    <source>
        <dbReference type="Proteomes" id="UP000006755"/>
    </source>
</evidence>